<gene>
    <name evidence="11" type="primary">gb27614</name>
    <name evidence="11" type="ORF">PR202_gb27614</name>
</gene>
<feature type="compositionally biased region" description="Pro residues" evidence="8">
    <location>
        <begin position="279"/>
        <end position="294"/>
    </location>
</feature>
<reference evidence="11" key="1">
    <citation type="journal article" date="2018" name="DNA Res.">
        <title>Multiple hybrid de novo genome assembly of finger millet, an orphan allotetraploid crop.</title>
        <authorList>
            <person name="Hatakeyama M."/>
            <person name="Aluri S."/>
            <person name="Balachadran M.T."/>
            <person name="Sivarajan S.R."/>
            <person name="Patrignani A."/>
            <person name="Gruter S."/>
            <person name="Poveda L."/>
            <person name="Shimizu-Inatsugi R."/>
            <person name="Baeten J."/>
            <person name="Francoijs K.J."/>
            <person name="Nataraja K.N."/>
            <person name="Reddy Y.A.N."/>
            <person name="Phadnis S."/>
            <person name="Ravikumar R.L."/>
            <person name="Schlapbach R."/>
            <person name="Sreeman S.M."/>
            <person name="Shimizu K.K."/>
        </authorList>
    </citation>
    <scope>NUCLEOTIDE SEQUENCE</scope>
</reference>
<evidence type="ECO:0000256" key="3">
    <source>
        <dbReference type="ARBA" id="ARBA00022723"/>
    </source>
</evidence>
<dbReference type="SUPFAM" id="SSF57850">
    <property type="entry name" value="RING/U-box"/>
    <property type="match status" value="2"/>
</dbReference>
<dbReference type="PROSITE" id="PS50089">
    <property type="entry name" value="ZF_RING_2"/>
    <property type="match status" value="2"/>
</dbReference>
<dbReference type="InterPro" id="IPR013083">
    <property type="entry name" value="Znf_RING/FYVE/PHD"/>
</dbReference>
<evidence type="ECO:0000256" key="8">
    <source>
        <dbReference type="SAM" id="MobiDB-lite"/>
    </source>
</evidence>
<dbReference type="InterPro" id="IPR001841">
    <property type="entry name" value="Znf_RING"/>
</dbReference>
<proteinExistence type="inferred from homology"/>
<dbReference type="Gene3D" id="3.30.40.10">
    <property type="entry name" value="Zinc/RING finger domain, C3HC4 (zinc finger)"/>
    <property type="match status" value="2"/>
</dbReference>
<feature type="domain" description="RING-type" evidence="10">
    <location>
        <begin position="420"/>
        <end position="462"/>
    </location>
</feature>
<dbReference type="GO" id="GO:0008270">
    <property type="term" value="F:zinc ion binding"/>
    <property type="evidence" value="ECO:0007669"/>
    <property type="project" value="UniProtKB-KW"/>
</dbReference>
<evidence type="ECO:0000256" key="2">
    <source>
        <dbReference type="ARBA" id="ARBA00012483"/>
    </source>
</evidence>
<sequence length="473" mass="50740">MASPVGRAPTVISPEHHPPTKGTLIFSYTCVALTGAAIIVVLVIFCRTRVRRRAPVVAAGGVEGNPAERHQQVGVDLEKLPEFAYTESARRIGGGGFDGEQCSVCLGTVQPGEMVRRLPLCKHLYHVECIDMWLASHTTCPLCRADVEPPEKNALAEQSRSRRRRCSLVGRWTPSPLSTIKPWHLCKQPSLQYNLSSCPVASTGLTDPIGKSEVTIVPLPSKHPAFGFFDLIPHTRVKEIPKLSLTKNVQVYKTTHQEAANNNISASLKSLSMSIDLTPPSPPRRGRRSPPPPDDWQSYPYPWPLPPPTDDEPSTSPGKVIVGVVVGVGATLIVLSILCSICQKMRPGNGAASRPAAARAAAAVAAPPRAPSVVALSDSDDDEECSWPRGGSSTAGLPSFTYSPSLKQNLTGSEEEAAACAVCLGEFGVGETVRLLPACLHLYHVDCIDPWLHAHSTCPICRSGTDPDRLPPV</sequence>
<protein>
    <recommendedName>
        <fullName evidence="2">RING-type E3 ubiquitin transferase</fullName>
        <ecNumber evidence="2">2.3.2.27</ecNumber>
    </recommendedName>
</protein>
<keyword evidence="9" id="KW-1133">Transmembrane helix</keyword>
<dbReference type="EMBL" id="BQKI01000097">
    <property type="protein sequence ID" value="GJN38559.1"/>
    <property type="molecule type" value="Genomic_DNA"/>
</dbReference>
<dbReference type="PANTHER" id="PTHR14155:SF627">
    <property type="entry name" value="OS06G0192800 PROTEIN"/>
    <property type="match status" value="1"/>
</dbReference>
<feature type="domain" description="RING-type" evidence="10">
    <location>
        <begin position="102"/>
        <end position="144"/>
    </location>
</feature>
<keyword evidence="4 7" id="KW-0863">Zinc-finger</keyword>
<dbReference type="InterPro" id="IPR053238">
    <property type="entry name" value="RING-H2_zinc_finger"/>
</dbReference>
<comment type="similarity">
    <text evidence="6">Belongs to the RING-type zinc finger family. ATL subfamily.</text>
</comment>
<dbReference type="FunFam" id="3.30.40.10:FF:000984">
    <property type="entry name" value="Putative RING zinc finger domain superfamily protein"/>
    <property type="match status" value="1"/>
</dbReference>
<feature type="transmembrane region" description="Helical" evidence="9">
    <location>
        <begin position="320"/>
        <end position="338"/>
    </location>
</feature>
<keyword evidence="3" id="KW-0479">Metal-binding</keyword>
<dbReference type="PANTHER" id="PTHR14155">
    <property type="entry name" value="RING FINGER DOMAIN-CONTAINING"/>
    <property type="match status" value="1"/>
</dbReference>
<comment type="catalytic activity">
    <reaction evidence="1">
        <text>S-ubiquitinyl-[E2 ubiquitin-conjugating enzyme]-L-cysteine + [acceptor protein]-L-lysine = [E2 ubiquitin-conjugating enzyme]-L-cysteine + N(6)-ubiquitinyl-[acceptor protein]-L-lysine.</text>
        <dbReference type="EC" id="2.3.2.27"/>
    </reaction>
</comment>
<accession>A0AAV5FSB1</accession>
<organism evidence="11 12">
    <name type="scientific">Eleusine coracana subsp. coracana</name>
    <dbReference type="NCBI Taxonomy" id="191504"/>
    <lineage>
        <taxon>Eukaryota</taxon>
        <taxon>Viridiplantae</taxon>
        <taxon>Streptophyta</taxon>
        <taxon>Embryophyta</taxon>
        <taxon>Tracheophyta</taxon>
        <taxon>Spermatophyta</taxon>
        <taxon>Magnoliopsida</taxon>
        <taxon>Liliopsida</taxon>
        <taxon>Poales</taxon>
        <taxon>Poaceae</taxon>
        <taxon>PACMAD clade</taxon>
        <taxon>Chloridoideae</taxon>
        <taxon>Cynodonteae</taxon>
        <taxon>Eleusininae</taxon>
        <taxon>Eleusine</taxon>
    </lineage>
</organism>
<evidence type="ECO:0000256" key="4">
    <source>
        <dbReference type="ARBA" id="ARBA00022771"/>
    </source>
</evidence>
<evidence type="ECO:0000256" key="9">
    <source>
        <dbReference type="SAM" id="Phobius"/>
    </source>
</evidence>
<keyword evidence="5" id="KW-0862">Zinc</keyword>
<evidence type="ECO:0000313" key="12">
    <source>
        <dbReference type="Proteomes" id="UP001054889"/>
    </source>
</evidence>
<dbReference type="EC" id="2.3.2.27" evidence="2"/>
<evidence type="ECO:0000256" key="1">
    <source>
        <dbReference type="ARBA" id="ARBA00000900"/>
    </source>
</evidence>
<evidence type="ECO:0000256" key="7">
    <source>
        <dbReference type="PROSITE-ProRule" id="PRU00175"/>
    </source>
</evidence>
<feature type="region of interest" description="Disordered" evidence="8">
    <location>
        <begin position="272"/>
        <end position="316"/>
    </location>
</feature>
<dbReference type="GO" id="GO:0061630">
    <property type="term" value="F:ubiquitin protein ligase activity"/>
    <property type="evidence" value="ECO:0007669"/>
    <property type="project" value="UniProtKB-EC"/>
</dbReference>
<dbReference type="CDD" id="cd16461">
    <property type="entry name" value="RING-H2_EL5-like"/>
    <property type="match status" value="2"/>
</dbReference>
<reference evidence="11" key="2">
    <citation type="submission" date="2021-12" db="EMBL/GenBank/DDBJ databases">
        <title>Resequencing data analysis of finger millet.</title>
        <authorList>
            <person name="Hatakeyama M."/>
            <person name="Aluri S."/>
            <person name="Balachadran M.T."/>
            <person name="Sivarajan S.R."/>
            <person name="Poveda L."/>
            <person name="Shimizu-Inatsugi R."/>
            <person name="Schlapbach R."/>
            <person name="Sreeman S.M."/>
            <person name="Shimizu K.K."/>
        </authorList>
    </citation>
    <scope>NUCLEOTIDE SEQUENCE</scope>
</reference>
<dbReference type="AlphaFoldDB" id="A0AAV5FSB1"/>
<dbReference type="Proteomes" id="UP001054889">
    <property type="component" value="Unassembled WGS sequence"/>
</dbReference>
<feature type="region of interest" description="Disordered" evidence="8">
    <location>
        <begin position="373"/>
        <end position="398"/>
    </location>
</feature>
<evidence type="ECO:0000256" key="6">
    <source>
        <dbReference type="ARBA" id="ARBA00024209"/>
    </source>
</evidence>
<feature type="transmembrane region" description="Helical" evidence="9">
    <location>
        <begin position="25"/>
        <end position="45"/>
    </location>
</feature>
<evidence type="ECO:0000313" key="11">
    <source>
        <dbReference type="EMBL" id="GJN38559.1"/>
    </source>
</evidence>
<dbReference type="SMART" id="SM00184">
    <property type="entry name" value="RING"/>
    <property type="match status" value="2"/>
</dbReference>
<keyword evidence="9" id="KW-0472">Membrane</keyword>
<keyword evidence="12" id="KW-1185">Reference proteome</keyword>
<keyword evidence="9" id="KW-0812">Transmembrane</keyword>
<dbReference type="Pfam" id="PF13639">
    <property type="entry name" value="zf-RING_2"/>
    <property type="match status" value="2"/>
</dbReference>
<comment type="caution">
    <text evidence="11">The sequence shown here is derived from an EMBL/GenBank/DDBJ whole genome shotgun (WGS) entry which is preliminary data.</text>
</comment>
<name>A0AAV5FSB1_ELECO</name>
<evidence type="ECO:0000259" key="10">
    <source>
        <dbReference type="PROSITE" id="PS50089"/>
    </source>
</evidence>
<evidence type="ECO:0000256" key="5">
    <source>
        <dbReference type="ARBA" id="ARBA00022833"/>
    </source>
</evidence>